<name>A0A0J9U9T0_FUSO4</name>
<dbReference type="RefSeq" id="XP_018234074.1">
    <property type="nucleotide sequence ID" value="XM_018378206.1"/>
</dbReference>
<reference evidence="1" key="1">
    <citation type="submission" date="2007-04" db="EMBL/GenBank/DDBJ databases">
        <authorList>
            <consortium name="The Broad Institute Genome Sequencing Platform"/>
            <person name="Birren B."/>
            <person name="Lander E."/>
            <person name="Galagan J."/>
            <person name="Nusbaum C."/>
            <person name="Devon K."/>
            <person name="Ma L.-J."/>
            <person name="Jaffe D."/>
            <person name="Butler J."/>
            <person name="Alvarez P."/>
            <person name="Gnerre S."/>
            <person name="Grabherr M."/>
            <person name="Kleber M."/>
            <person name="Mauceli E."/>
            <person name="Brockman W."/>
            <person name="MacCallum I.A."/>
            <person name="Young S."/>
            <person name="LaButti K."/>
            <person name="DeCaprio D."/>
            <person name="Crawford M."/>
            <person name="Koehrsen M."/>
            <person name="Engels R."/>
            <person name="Montgomery P."/>
            <person name="Pearson M."/>
            <person name="Howarth C."/>
            <person name="Larson L."/>
            <person name="White J."/>
            <person name="O'Leary S."/>
            <person name="Kodira C."/>
            <person name="Zeng Q."/>
            <person name="Yandava C."/>
            <person name="Alvarado L."/>
            <person name="Kistler C."/>
            <person name="Shim W.-B."/>
            <person name="Kang S."/>
            <person name="Woloshuk C."/>
        </authorList>
    </citation>
    <scope>NUCLEOTIDE SEQUENCE</scope>
    <source>
        <strain evidence="1">4287</strain>
    </source>
</reference>
<dbReference type="VEuPathDB" id="FungiDB:FOXG_01385"/>
<gene>
    <name evidence="1" type="ORF">FOXG_01385</name>
</gene>
<protein>
    <recommendedName>
        <fullName evidence="3">SnoaL-like domain-containing protein</fullName>
    </recommendedName>
</protein>
<dbReference type="AlphaFoldDB" id="A0A0J9U9T0"/>
<evidence type="ECO:0000313" key="2">
    <source>
        <dbReference type="Proteomes" id="UP000009097"/>
    </source>
</evidence>
<dbReference type="GeneID" id="28943646"/>
<organism evidence="1 2">
    <name type="scientific">Fusarium oxysporum f. sp. lycopersici (strain 4287 / CBS 123668 / FGSC 9935 / NRRL 34936)</name>
    <name type="common">Fusarium vascular wilt of tomato</name>
    <dbReference type="NCBI Taxonomy" id="426428"/>
    <lineage>
        <taxon>Eukaryota</taxon>
        <taxon>Fungi</taxon>
        <taxon>Dikarya</taxon>
        <taxon>Ascomycota</taxon>
        <taxon>Pezizomycotina</taxon>
        <taxon>Sordariomycetes</taxon>
        <taxon>Hypocreomycetidae</taxon>
        <taxon>Hypocreales</taxon>
        <taxon>Nectriaceae</taxon>
        <taxon>Fusarium</taxon>
        <taxon>Fusarium oxysporum species complex</taxon>
    </lineage>
</organism>
<evidence type="ECO:0000313" key="1">
    <source>
        <dbReference type="EMBL" id="KNA96028.1"/>
    </source>
</evidence>
<sequence>MAERDEVCATPWEVNLGGIMDAGGVSHDHVEPASSSFINYLIYGRALQLELAIPLEVIPTAKNPCQLPALLPKPQTNSDIHRSTTWGDYTAETEQIYAGLTDQPPHTEEQKVMAKKIIELHLATFKYYDYKRTFELVDENYRQHSQMVADGRDSIIEASKVLKSIAAKNWKGPGEPHFNMMFKRILVDGDYIVAQIFSERWPGDAGEHVFDLYRWKNGKVVEHWDVIQQVDAAKMKHGNSVA</sequence>
<dbReference type="Proteomes" id="UP000009097">
    <property type="component" value="Unassembled WGS sequence"/>
</dbReference>
<dbReference type="Gene3D" id="3.10.450.50">
    <property type="match status" value="1"/>
</dbReference>
<accession>A0A0J9U9T0</accession>
<dbReference type="SUPFAM" id="SSF54427">
    <property type="entry name" value="NTF2-like"/>
    <property type="match status" value="1"/>
</dbReference>
<dbReference type="EMBL" id="DS231696">
    <property type="protein sequence ID" value="KNA96028.1"/>
    <property type="molecule type" value="Genomic_DNA"/>
</dbReference>
<dbReference type="InterPro" id="IPR032710">
    <property type="entry name" value="NTF2-like_dom_sf"/>
</dbReference>
<evidence type="ECO:0008006" key="3">
    <source>
        <dbReference type="Google" id="ProtNLM"/>
    </source>
</evidence>
<dbReference type="KEGG" id="fox:FOXG_01385"/>
<proteinExistence type="predicted"/>
<reference evidence="1" key="2">
    <citation type="journal article" date="2010" name="Nature">
        <title>Comparative genomics reveals mobile pathogenicity chromosomes in Fusarium.</title>
        <authorList>
            <person name="Ma L.J."/>
            <person name="van der Does H.C."/>
            <person name="Borkovich K.A."/>
            <person name="Coleman J.J."/>
            <person name="Daboussi M.J."/>
            <person name="Di Pietro A."/>
            <person name="Dufresne M."/>
            <person name="Freitag M."/>
            <person name="Grabherr M."/>
            <person name="Henrissat B."/>
            <person name="Houterman P.M."/>
            <person name="Kang S."/>
            <person name="Shim W.B."/>
            <person name="Woloshuk C."/>
            <person name="Xie X."/>
            <person name="Xu J.R."/>
            <person name="Antoniw J."/>
            <person name="Baker S.E."/>
            <person name="Bluhm B.H."/>
            <person name="Breakspear A."/>
            <person name="Brown D.W."/>
            <person name="Butchko R.A."/>
            <person name="Chapman S."/>
            <person name="Coulson R."/>
            <person name="Coutinho P.M."/>
            <person name="Danchin E.G."/>
            <person name="Diener A."/>
            <person name="Gale L.R."/>
            <person name="Gardiner D.M."/>
            <person name="Goff S."/>
            <person name="Hammond-Kosack K.E."/>
            <person name="Hilburn K."/>
            <person name="Hua-Van A."/>
            <person name="Jonkers W."/>
            <person name="Kazan K."/>
            <person name="Kodira C.D."/>
            <person name="Koehrsen M."/>
            <person name="Kumar L."/>
            <person name="Lee Y.H."/>
            <person name="Li L."/>
            <person name="Manners J.M."/>
            <person name="Miranda-Saavedra D."/>
            <person name="Mukherjee M."/>
            <person name="Park G."/>
            <person name="Park J."/>
            <person name="Park S.Y."/>
            <person name="Proctor R.H."/>
            <person name="Regev A."/>
            <person name="Ruiz-Roldan M.C."/>
            <person name="Sain D."/>
            <person name="Sakthikumar S."/>
            <person name="Sykes S."/>
            <person name="Schwartz D.C."/>
            <person name="Turgeon B.G."/>
            <person name="Wapinski I."/>
            <person name="Yoder O."/>
            <person name="Young S."/>
            <person name="Zeng Q."/>
            <person name="Zhou S."/>
            <person name="Galagan J."/>
            <person name="Cuomo C.A."/>
            <person name="Kistler H.C."/>
            <person name="Rep M."/>
        </authorList>
    </citation>
    <scope>NUCLEOTIDE SEQUENCE [LARGE SCALE GENOMIC DNA]</scope>
    <source>
        <strain evidence="1">4287</strain>
    </source>
</reference>
<dbReference type="OrthoDB" id="2820488at2759"/>